<name>A0A1I4EN15_9HYPH</name>
<evidence type="ECO:0000256" key="5">
    <source>
        <dbReference type="ARBA" id="ARBA00022989"/>
    </source>
</evidence>
<dbReference type="EMBL" id="FOSV01000008">
    <property type="protein sequence ID" value="SFL05917.1"/>
    <property type="molecule type" value="Genomic_DNA"/>
</dbReference>
<dbReference type="Proteomes" id="UP000198804">
    <property type="component" value="Unassembled WGS sequence"/>
</dbReference>
<dbReference type="Pfam" id="PF01569">
    <property type="entry name" value="PAP2"/>
    <property type="match status" value="1"/>
</dbReference>
<keyword evidence="6" id="KW-0472">Membrane</keyword>
<keyword evidence="9" id="KW-1185">Reference proteome</keyword>
<dbReference type="PANTHER" id="PTHR14969">
    <property type="entry name" value="SPHINGOSINE-1-PHOSPHATE PHOSPHOHYDROLASE"/>
    <property type="match status" value="1"/>
</dbReference>
<feature type="domain" description="Phosphatidic acid phosphatase type 2/haloperoxidase" evidence="7">
    <location>
        <begin position="78"/>
        <end position="192"/>
    </location>
</feature>
<protein>
    <submittedName>
        <fullName evidence="8">PAP2 superfamily protein</fullName>
    </submittedName>
</protein>
<sequence>MLARDDITTATERAVESVGAIEAADVRAGVALAGAKDHPAMPTVIAAGEVGSWEALLAMSVGTLAWGLVTRDRALAETGGRMLAAGMLASLVKTSLKRTLHRTRPNVLMDTGRYVRGPMGPNDGPWQSFPSGHAALSTAVARAVARSRPELAGAAYATAAGVIAVQLVRGAHFPVDVAVGAAIGVAAEAVTDRAITEWQTREA</sequence>
<dbReference type="InterPro" id="IPR000326">
    <property type="entry name" value="PAP2/HPO"/>
</dbReference>
<dbReference type="SUPFAM" id="SSF48317">
    <property type="entry name" value="Acid phosphatase/Vanadium-dependent haloperoxidase"/>
    <property type="match status" value="1"/>
</dbReference>
<reference evidence="9" key="1">
    <citation type="submission" date="2016-10" db="EMBL/GenBank/DDBJ databases">
        <authorList>
            <person name="Varghese N."/>
            <person name="Submissions S."/>
        </authorList>
    </citation>
    <scope>NUCLEOTIDE SEQUENCE [LARGE SCALE GENOMIC DNA]</scope>
    <source>
        <strain evidence="9">CGMCC 1.6474</strain>
    </source>
</reference>
<evidence type="ECO:0000256" key="4">
    <source>
        <dbReference type="ARBA" id="ARBA00022801"/>
    </source>
</evidence>
<dbReference type="AlphaFoldDB" id="A0A1I4EN15"/>
<gene>
    <name evidence="8" type="ORF">SAMN04488125_10843</name>
</gene>
<evidence type="ECO:0000313" key="9">
    <source>
        <dbReference type="Proteomes" id="UP000198804"/>
    </source>
</evidence>
<dbReference type="STRING" id="414703.SAMN04488125_10843"/>
<dbReference type="SMART" id="SM00014">
    <property type="entry name" value="acidPPc"/>
    <property type="match status" value="1"/>
</dbReference>
<evidence type="ECO:0000256" key="1">
    <source>
        <dbReference type="ARBA" id="ARBA00004651"/>
    </source>
</evidence>
<evidence type="ECO:0000259" key="7">
    <source>
        <dbReference type="SMART" id="SM00014"/>
    </source>
</evidence>
<dbReference type="InterPro" id="IPR036938">
    <property type="entry name" value="PAP2/HPO_sf"/>
</dbReference>
<keyword evidence="4" id="KW-0378">Hydrolase</keyword>
<keyword evidence="3" id="KW-0812">Transmembrane</keyword>
<organism evidence="8 9">
    <name type="scientific">Methylorubrum salsuginis</name>
    <dbReference type="NCBI Taxonomy" id="414703"/>
    <lineage>
        <taxon>Bacteria</taxon>
        <taxon>Pseudomonadati</taxon>
        <taxon>Pseudomonadota</taxon>
        <taxon>Alphaproteobacteria</taxon>
        <taxon>Hyphomicrobiales</taxon>
        <taxon>Methylobacteriaceae</taxon>
        <taxon>Methylorubrum</taxon>
    </lineage>
</organism>
<accession>A0A1I4EN15</accession>
<dbReference type="GO" id="GO:0005886">
    <property type="term" value="C:plasma membrane"/>
    <property type="evidence" value="ECO:0007669"/>
    <property type="project" value="UniProtKB-SubCell"/>
</dbReference>
<dbReference type="RefSeq" id="WP_091945861.1">
    <property type="nucleotide sequence ID" value="NZ_FOSV01000008.1"/>
</dbReference>
<evidence type="ECO:0000313" key="8">
    <source>
        <dbReference type="EMBL" id="SFL05917.1"/>
    </source>
</evidence>
<evidence type="ECO:0000256" key="2">
    <source>
        <dbReference type="ARBA" id="ARBA00022475"/>
    </source>
</evidence>
<keyword evidence="5" id="KW-1133">Transmembrane helix</keyword>
<evidence type="ECO:0000256" key="6">
    <source>
        <dbReference type="ARBA" id="ARBA00023136"/>
    </source>
</evidence>
<dbReference type="GO" id="GO:0016787">
    <property type="term" value="F:hydrolase activity"/>
    <property type="evidence" value="ECO:0007669"/>
    <property type="project" value="UniProtKB-KW"/>
</dbReference>
<comment type="subcellular location">
    <subcellularLocation>
        <location evidence="1">Cell membrane</location>
        <topology evidence="1">Multi-pass membrane protein</topology>
    </subcellularLocation>
</comment>
<dbReference type="OrthoDB" id="8004717at2"/>
<dbReference type="PANTHER" id="PTHR14969:SF62">
    <property type="entry name" value="DECAPRENYLPHOSPHORYL-5-PHOSPHORIBOSE PHOSPHATASE RV3807C-RELATED"/>
    <property type="match status" value="1"/>
</dbReference>
<dbReference type="Gene3D" id="1.20.144.10">
    <property type="entry name" value="Phosphatidic acid phosphatase type 2/haloperoxidase"/>
    <property type="match status" value="1"/>
</dbReference>
<proteinExistence type="predicted"/>
<dbReference type="CDD" id="cd01610">
    <property type="entry name" value="PAP2_like"/>
    <property type="match status" value="1"/>
</dbReference>
<evidence type="ECO:0000256" key="3">
    <source>
        <dbReference type="ARBA" id="ARBA00022692"/>
    </source>
</evidence>
<keyword evidence="2" id="KW-1003">Cell membrane</keyword>